<dbReference type="GO" id="GO:0098552">
    <property type="term" value="C:side of membrane"/>
    <property type="evidence" value="ECO:0007669"/>
    <property type="project" value="UniProtKB-KW"/>
</dbReference>
<comment type="subcellular location">
    <subcellularLocation>
        <location evidence="1">Cell membrane</location>
        <topology evidence="1">Lipid-anchor</topology>
        <topology evidence="1">GPI-anchor</topology>
    </subcellularLocation>
</comment>
<feature type="domain" description="NodB homology" evidence="6">
    <location>
        <begin position="363"/>
        <end position="597"/>
    </location>
</feature>
<dbReference type="Pfam" id="PF01522">
    <property type="entry name" value="Polysacc_deac_1"/>
    <property type="match status" value="1"/>
</dbReference>
<feature type="region of interest" description="Disordered" evidence="4">
    <location>
        <begin position="195"/>
        <end position="253"/>
    </location>
</feature>
<keyword evidence="2" id="KW-0472">Membrane</keyword>
<evidence type="ECO:0000256" key="3">
    <source>
        <dbReference type="ARBA" id="ARBA00023288"/>
    </source>
</evidence>
<sequence>MLASRILLAALALATAALSLPTQPMTPFVGAPHGDIFRSNDELECDLLRVTFGGGEGPPYSINFVSPPPSNNASVDDVEVLDRLGVMGMPGFTWWDVDSSNLKVGDVVALQIIDRVGQVGYSVNRRVAEARLNEYCHYPGAFWPPSRWDGTHFSIMLVAIFLGIPFTVGFLSGMRESWAKSRAAARLAAREASANAGMQLQERSSTHAAGAEGERQHVLGEDDERTSLEDEDRPLLRADGQADEPSSAPPGYDEAVKEVCSLISVRPDKFRKFRKCSRLPTKTTNMPSVQETLASVAGSVSNGVKAAASAAAAAAPADVKDGVTYDIRWMERDYRGYLDSPPNPKWPNGAKVAVNFVLNYEEGAVESQFQYGSRVATWRVLNLFKKYNIPITFYAVAMAFERNPEIVKRAIEDGHEIGSHCYKWMSYANMTDAEEEEYIRKAILSFERTCGKEHVPRGWYYGRPSHRSLPLVAKVHKELGYELLWWSDTYADDLPYYVPYPGAENNEKLVMLPYSLDNNGTHHFKFWLPGPGYGSDDAFAQHILDSVQTIREEAEAGERYGYVTVALHGRWIGRPGRFQCLKRIVETLNASGDVWFATREQIARHWRETNPPQ</sequence>
<proteinExistence type="predicted"/>
<dbReference type="PANTHER" id="PTHR43123:SF1">
    <property type="entry name" value="POLYSACCHARIDE DEACETYLASE-RELATED"/>
    <property type="match status" value="1"/>
</dbReference>
<feature type="signal peptide" evidence="5">
    <location>
        <begin position="1"/>
        <end position="19"/>
    </location>
</feature>
<evidence type="ECO:0000259" key="6">
    <source>
        <dbReference type="PROSITE" id="PS51677"/>
    </source>
</evidence>
<keyword evidence="3" id="KW-0449">Lipoprotein</keyword>
<keyword evidence="2" id="KW-0325">Glycoprotein</keyword>
<evidence type="ECO:0000256" key="4">
    <source>
        <dbReference type="SAM" id="MobiDB-lite"/>
    </source>
</evidence>
<evidence type="ECO:0000313" key="8">
    <source>
        <dbReference type="Proteomes" id="UP001342314"/>
    </source>
</evidence>
<dbReference type="SUPFAM" id="SSF88713">
    <property type="entry name" value="Glycoside hydrolase/deacetylase"/>
    <property type="match status" value="1"/>
</dbReference>
<dbReference type="PANTHER" id="PTHR43123">
    <property type="entry name" value="POLYSACCHARIDE DEACETYLASE-RELATED"/>
    <property type="match status" value="1"/>
</dbReference>
<keyword evidence="2" id="KW-0336">GPI-anchor</keyword>
<dbReference type="InterPro" id="IPR011330">
    <property type="entry name" value="Glyco_hydro/deAcase_b/a-brl"/>
</dbReference>
<keyword evidence="8" id="KW-1185">Reference proteome</keyword>
<dbReference type="GO" id="GO:0016810">
    <property type="term" value="F:hydrolase activity, acting on carbon-nitrogen (but not peptide) bonds"/>
    <property type="evidence" value="ECO:0007669"/>
    <property type="project" value="InterPro"/>
</dbReference>
<gene>
    <name evidence="7" type="ORF">Rhopal_004666-T1</name>
</gene>
<evidence type="ECO:0000256" key="2">
    <source>
        <dbReference type="ARBA" id="ARBA00022622"/>
    </source>
</evidence>
<keyword evidence="5" id="KW-0732">Signal</keyword>
<organism evidence="7 8">
    <name type="scientific">Rhodotorula paludigena</name>
    <dbReference type="NCBI Taxonomy" id="86838"/>
    <lineage>
        <taxon>Eukaryota</taxon>
        <taxon>Fungi</taxon>
        <taxon>Dikarya</taxon>
        <taxon>Basidiomycota</taxon>
        <taxon>Pucciniomycotina</taxon>
        <taxon>Microbotryomycetes</taxon>
        <taxon>Sporidiobolales</taxon>
        <taxon>Sporidiobolaceae</taxon>
        <taxon>Rhodotorula</taxon>
    </lineage>
</organism>
<dbReference type="AlphaFoldDB" id="A0AAV5GSL7"/>
<dbReference type="PROSITE" id="PS51677">
    <property type="entry name" value="NODB"/>
    <property type="match status" value="1"/>
</dbReference>
<accession>A0AAV5GSL7</accession>
<dbReference type="GO" id="GO:0005886">
    <property type="term" value="C:plasma membrane"/>
    <property type="evidence" value="ECO:0007669"/>
    <property type="project" value="UniProtKB-SubCell"/>
</dbReference>
<evidence type="ECO:0000256" key="5">
    <source>
        <dbReference type="SAM" id="SignalP"/>
    </source>
</evidence>
<evidence type="ECO:0000256" key="1">
    <source>
        <dbReference type="ARBA" id="ARBA00004609"/>
    </source>
</evidence>
<name>A0AAV5GSL7_9BASI</name>
<dbReference type="InterPro" id="IPR002509">
    <property type="entry name" value="NODB_dom"/>
</dbReference>
<dbReference type="Gene3D" id="3.20.20.370">
    <property type="entry name" value="Glycoside hydrolase/deacetylase"/>
    <property type="match status" value="1"/>
</dbReference>
<dbReference type="Proteomes" id="UP001342314">
    <property type="component" value="Unassembled WGS sequence"/>
</dbReference>
<evidence type="ECO:0000313" key="7">
    <source>
        <dbReference type="EMBL" id="GJN91643.1"/>
    </source>
</evidence>
<protein>
    <recommendedName>
        <fullName evidence="6">NodB homology domain-containing protein</fullName>
    </recommendedName>
</protein>
<dbReference type="GO" id="GO:0005975">
    <property type="term" value="P:carbohydrate metabolic process"/>
    <property type="evidence" value="ECO:0007669"/>
    <property type="project" value="InterPro"/>
</dbReference>
<comment type="caution">
    <text evidence="7">The sequence shown here is derived from an EMBL/GenBank/DDBJ whole genome shotgun (WGS) entry which is preliminary data.</text>
</comment>
<feature type="compositionally biased region" description="Basic and acidic residues" evidence="4">
    <location>
        <begin position="212"/>
        <end position="236"/>
    </location>
</feature>
<dbReference type="EMBL" id="BQKY01000009">
    <property type="protein sequence ID" value="GJN91643.1"/>
    <property type="molecule type" value="Genomic_DNA"/>
</dbReference>
<reference evidence="7 8" key="1">
    <citation type="submission" date="2021-12" db="EMBL/GenBank/DDBJ databases">
        <title>High titer production of polyol ester of fatty acids by Rhodotorula paludigena BS15 towards product separation-free biomass refinery.</title>
        <authorList>
            <person name="Mano J."/>
            <person name="Ono H."/>
            <person name="Tanaka T."/>
            <person name="Naito K."/>
            <person name="Sushida H."/>
            <person name="Ike M."/>
            <person name="Tokuyasu K."/>
            <person name="Kitaoka M."/>
        </authorList>
    </citation>
    <scope>NUCLEOTIDE SEQUENCE [LARGE SCALE GENOMIC DNA]</scope>
    <source>
        <strain evidence="7 8">BS15</strain>
    </source>
</reference>
<feature type="chain" id="PRO_5043585241" description="NodB homology domain-containing protein" evidence="5">
    <location>
        <begin position="20"/>
        <end position="613"/>
    </location>
</feature>